<sequence length="230" mass="26408">MSETSDQSLFEQELETVHQQYLRQDLEDRLEEVATEMEETMLQAIIARDFLDLEAEVSDEAKEKVREAKGCAADRDFDALDDVIDDVEDQVSQDARQIENTIQEERTEERDRVRAMRKLNEHVEAADMGKLKALESLLDDWDWKAQVYTDEAEDSFEAKQQEAHDVAATMSNALQQIQEDLLGSYSGTTLEDVMDQLLSDDPLYFNDLTEEEREALTGSNLADYLEIRLG</sequence>
<evidence type="ECO:0000313" key="2">
    <source>
        <dbReference type="Proteomes" id="UP000428325"/>
    </source>
</evidence>
<organism evidence="1 2">
    <name type="scientific">Haloplanus rallus</name>
    <dbReference type="NCBI Taxonomy" id="1816183"/>
    <lineage>
        <taxon>Archaea</taxon>
        <taxon>Methanobacteriati</taxon>
        <taxon>Methanobacteriota</taxon>
        <taxon>Stenosarchaea group</taxon>
        <taxon>Halobacteria</taxon>
        <taxon>Halobacteriales</taxon>
        <taxon>Haloferacaceae</taxon>
        <taxon>Haloplanus</taxon>
    </lineage>
</organism>
<protein>
    <submittedName>
        <fullName evidence="1">Uncharacterized protein</fullName>
    </submittedName>
</protein>
<reference evidence="1 2" key="1">
    <citation type="submission" date="2018-12" db="EMBL/GenBank/DDBJ databases">
        <title>Complete genome sequence of Haloplanus rallus MBLA0036.</title>
        <authorList>
            <person name="Nam Y.-d."/>
            <person name="Kang J."/>
            <person name="Chung W.-H."/>
            <person name="Park Y.S."/>
        </authorList>
    </citation>
    <scope>NUCLEOTIDE SEQUENCE [LARGE SCALE GENOMIC DNA]</scope>
    <source>
        <strain evidence="1 2">MBLA0036</strain>
    </source>
</reference>
<dbReference type="OrthoDB" id="275478at2157"/>
<dbReference type="KEGG" id="hra:EI982_16800"/>
<dbReference type="AlphaFoldDB" id="A0A6B9FBM7"/>
<proteinExistence type="predicted"/>
<dbReference type="Proteomes" id="UP000428325">
    <property type="component" value="Chromosome"/>
</dbReference>
<accession>A0A6B9FBM7</accession>
<dbReference type="RefSeq" id="WP_157690781.1">
    <property type="nucleotide sequence ID" value="NZ_CP034345.1"/>
</dbReference>
<evidence type="ECO:0000313" key="1">
    <source>
        <dbReference type="EMBL" id="QGX96317.1"/>
    </source>
</evidence>
<keyword evidence="2" id="KW-1185">Reference proteome</keyword>
<gene>
    <name evidence="1" type="ORF">EI982_16800</name>
</gene>
<dbReference type="GeneID" id="43371241"/>
<dbReference type="EMBL" id="CP034345">
    <property type="protein sequence ID" value="QGX96317.1"/>
    <property type="molecule type" value="Genomic_DNA"/>
</dbReference>
<name>A0A6B9FBM7_9EURY</name>